<accession>A0ABZ1HRJ8</accession>
<organism evidence="1 2">
    <name type="scientific">Streptomyces phaeochromogenes</name>
    <dbReference type="NCBI Taxonomy" id="1923"/>
    <lineage>
        <taxon>Bacteria</taxon>
        <taxon>Bacillati</taxon>
        <taxon>Actinomycetota</taxon>
        <taxon>Actinomycetes</taxon>
        <taxon>Kitasatosporales</taxon>
        <taxon>Streptomycetaceae</taxon>
        <taxon>Streptomyces</taxon>
        <taxon>Streptomyces phaeochromogenes group</taxon>
    </lineage>
</organism>
<proteinExistence type="predicted"/>
<dbReference type="EMBL" id="CP109135">
    <property type="protein sequence ID" value="WSD21211.1"/>
    <property type="molecule type" value="Genomic_DNA"/>
</dbReference>
<gene>
    <name evidence="1" type="ORF">OHB35_52710</name>
</gene>
<sequence>MTSSAFPPPISEPDPSTFTCSGSQVGPCSGCQRSTHKYSGGGLPLCHWCMAAARESWGTGVRFNNTRTQAS</sequence>
<reference evidence="1 2" key="1">
    <citation type="submission" date="2022-10" db="EMBL/GenBank/DDBJ databases">
        <title>The complete genomes of actinobacterial strains from the NBC collection.</title>
        <authorList>
            <person name="Joergensen T.S."/>
            <person name="Alvarez Arevalo M."/>
            <person name="Sterndorff E.B."/>
            <person name="Faurdal D."/>
            <person name="Vuksanovic O."/>
            <person name="Mourched A.-S."/>
            <person name="Charusanti P."/>
            <person name="Shaw S."/>
            <person name="Blin K."/>
            <person name="Weber T."/>
        </authorList>
    </citation>
    <scope>NUCLEOTIDE SEQUENCE [LARGE SCALE GENOMIC DNA]</scope>
    <source>
        <strain evidence="1 2">NBC 01752</strain>
    </source>
</reference>
<name>A0ABZ1HRJ8_STRPH</name>
<evidence type="ECO:0000313" key="1">
    <source>
        <dbReference type="EMBL" id="WSD21211.1"/>
    </source>
</evidence>
<evidence type="ECO:0000313" key="2">
    <source>
        <dbReference type="Proteomes" id="UP001340816"/>
    </source>
</evidence>
<keyword evidence="2" id="KW-1185">Reference proteome</keyword>
<dbReference type="Proteomes" id="UP001340816">
    <property type="component" value="Chromosome"/>
</dbReference>
<dbReference type="RefSeq" id="WP_326762749.1">
    <property type="nucleotide sequence ID" value="NZ_CP109135.1"/>
</dbReference>
<protein>
    <submittedName>
        <fullName evidence="1">Uncharacterized protein</fullName>
    </submittedName>
</protein>